<gene>
    <name evidence="1" type="primary">ORF48980</name>
</gene>
<protein>
    <submittedName>
        <fullName evidence="1">Uncharacterized protein</fullName>
    </submittedName>
</protein>
<organism evidence="1">
    <name type="scientific">Arion vulgaris</name>
    <dbReference type="NCBI Taxonomy" id="1028688"/>
    <lineage>
        <taxon>Eukaryota</taxon>
        <taxon>Metazoa</taxon>
        <taxon>Spiralia</taxon>
        <taxon>Lophotrochozoa</taxon>
        <taxon>Mollusca</taxon>
        <taxon>Gastropoda</taxon>
        <taxon>Heterobranchia</taxon>
        <taxon>Euthyneura</taxon>
        <taxon>Panpulmonata</taxon>
        <taxon>Eupulmonata</taxon>
        <taxon>Stylommatophora</taxon>
        <taxon>Helicina</taxon>
        <taxon>Arionoidea</taxon>
        <taxon>Arionidae</taxon>
        <taxon>Arion</taxon>
    </lineage>
</organism>
<evidence type="ECO:0000313" key="1">
    <source>
        <dbReference type="EMBL" id="CEK63639.1"/>
    </source>
</evidence>
<sequence length="62" mass="7211">MFEIRNSKILQGIFSSSQSRNDTKSIKRALTIVLPTLYYQCQTWTLITNDRRKLVTTDEVST</sequence>
<dbReference type="AlphaFoldDB" id="A0A0B6Z4R8"/>
<reference evidence="1" key="1">
    <citation type="submission" date="2014-12" db="EMBL/GenBank/DDBJ databases">
        <title>Insight into the proteome of Arion vulgaris.</title>
        <authorList>
            <person name="Aradska J."/>
            <person name="Bulat T."/>
            <person name="Smidak R."/>
            <person name="Sarate P."/>
            <person name="Gangsoo J."/>
            <person name="Sialana F."/>
            <person name="Bilban M."/>
            <person name="Lubec G."/>
        </authorList>
    </citation>
    <scope>NUCLEOTIDE SEQUENCE</scope>
    <source>
        <tissue evidence="1">Skin</tissue>
    </source>
</reference>
<name>A0A0B6Z4R8_9EUPU</name>
<feature type="non-terminal residue" evidence="1">
    <location>
        <position position="62"/>
    </location>
</feature>
<proteinExistence type="predicted"/>
<accession>A0A0B6Z4R8</accession>
<dbReference type="EMBL" id="HACG01016774">
    <property type="protein sequence ID" value="CEK63639.1"/>
    <property type="molecule type" value="Transcribed_RNA"/>
</dbReference>